<feature type="region of interest" description="Disordered" evidence="1">
    <location>
        <begin position="211"/>
        <end position="230"/>
    </location>
</feature>
<organism evidence="3 4">
    <name type="scientific">Cotesia congregata</name>
    <name type="common">Parasitoid wasp</name>
    <name type="synonym">Apanteles congregatus</name>
    <dbReference type="NCBI Taxonomy" id="51543"/>
    <lineage>
        <taxon>Eukaryota</taxon>
        <taxon>Metazoa</taxon>
        <taxon>Ecdysozoa</taxon>
        <taxon>Arthropoda</taxon>
        <taxon>Hexapoda</taxon>
        <taxon>Insecta</taxon>
        <taxon>Pterygota</taxon>
        <taxon>Neoptera</taxon>
        <taxon>Endopterygota</taxon>
        <taxon>Hymenoptera</taxon>
        <taxon>Apocrita</taxon>
        <taxon>Ichneumonoidea</taxon>
        <taxon>Braconidae</taxon>
        <taxon>Microgastrinae</taxon>
        <taxon>Cotesia</taxon>
    </lineage>
</organism>
<feature type="compositionally biased region" description="Basic and acidic residues" evidence="1">
    <location>
        <begin position="277"/>
        <end position="289"/>
    </location>
</feature>
<dbReference type="AlphaFoldDB" id="A0A8J2HIW2"/>
<dbReference type="Proteomes" id="UP000786811">
    <property type="component" value="Unassembled WGS sequence"/>
</dbReference>
<comment type="caution">
    <text evidence="3">The sequence shown here is derived from an EMBL/GenBank/DDBJ whole genome shotgun (WGS) entry which is preliminary data.</text>
</comment>
<feature type="compositionally biased region" description="Basic and acidic residues" evidence="1">
    <location>
        <begin position="476"/>
        <end position="491"/>
    </location>
</feature>
<dbReference type="OrthoDB" id="7671074at2759"/>
<name>A0A8J2HIW2_COTCN</name>
<evidence type="ECO:0000313" key="3">
    <source>
        <dbReference type="EMBL" id="CAG5099749.1"/>
    </source>
</evidence>
<feature type="compositionally biased region" description="Basic and acidic residues" evidence="1">
    <location>
        <begin position="536"/>
        <end position="559"/>
    </location>
</feature>
<evidence type="ECO:0000256" key="1">
    <source>
        <dbReference type="SAM" id="MobiDB-lite"/>
    </source>
</evidence>
<keyword evidence="2" id="KW-0472">Membrane</keyword>
<feature type="region of interest" description="Disordered" evidence="1">
    <location>
        <begin position="93"/>
        <end position="125"/>
    </location>
</feature>
<feature type="transmembrane region" description="Helical" evidence="2">
    <location>
        <begin position="21"/>
        <end position="44"/>
    </location>
</feature>
<proteinExistence type="predicted"/>
<keyword evidence="2" id="KW-1133">Transmembrane helix</keyword>
<feature type="region of interest" description="Disordered" evidence="1">
    <location>
        <begin position="476"/>
        <end position="559"/>
    </location>
</feature>
<reference evidence="3" key="1">
    <citation type="submission" date="2021-04" db="EMBL/GenBank/DDBJ databases">
        <authorList>
            <person name="Chebbi M.A.C M."/>
        </authorList>
    </citation>
    <scope>NUCLEOTIDE SEQUENCE</scope>
</reference>
<accession>A0A8J2HIW2</accession>
<gene>
    <name evidence="3" type="ORF">HICCMSTLAB_LOCUS9215</name>
</gene>
<protein>
    <submittedName>
        <fullName evidence="3">Uncharacterized protein</fullName>
    </submittedName>
</protein>
<feature type="region of interest" description="Disordered" evidence="1">
    <location>
        <begin position="167"/>
        <end position="187"/>
    </location>
</feature>
<dbReference type="EMBL" id="CAJNRD030001122">
    <property type="protein sequence ID" value="CAG5099749.1"/>
    <property type="molecule type" value="Genomic_DNA"/>
</dbReference>
<evidence type="ECO:0000256" key="2">
    <source>
        <dbReference type="SAM" id="Phobius"/>
    </source>
</evidence>
<feature type="compositionally biased region" description="Basic and acidic residues" evidence="1">
    <location>
        <begin position="304"/>
        <end position="320"/>
    </location>
</feature>
<keyword evidence="2" id="KW-0812">Transmembrane</keyword>
<keyword evidence="4" id="KW-1185">Reference proteome</keyword>
<evidence type="ECO:0000313" key="4">
    <source>
        <dbReference type="Proteomes" id="UP000786811"/>
    </source>
</evidence>
<sequence length="559" mass="65413">MIFVTVYVRVMRHNRTNKLGAIVEFNLVYRIMIALIAILISLLVSSSADGVGKAWEISPNPNAEITTHPTWPRLDLSAFEVRSVSGIGRLTSRENQAPVNIQEEPIKDREEIDTSPEESGENRVAKEIEDMENDYYSPEVIYDHPIFQGVNKNSRKDVELLPGPWEKSRTQRTSRKRGYCPDNDDEVENISVGEEKNLRVRRDVDEKQMEKIAATKNVREPRLSASESWSKQPLAVEFRHRTDLDESTSSVNEEEVSRSSARGHQAPHVDFVTANRRNFEGRESRDLPLPRDAPMARDLPMSRSYDETPYRNSLRERDPDSPYSRGYYYPDHFRTERDYYVRGVNEPAAFSMDRYRIEDYDMYRNRPTPKPKRIIYYATLPEIVRKPVDLRTYARPYDSVSRASIPVGMITRDRYHKRMPSIMDRDDTSYQYRNYQGYNSYDPYVKRSSYLDHPYAPFNERLEEDRYRDQDLDHASYKEAPETREREDPKKPVPGVEARVEQDKAPWPVQIGTEINVKDNQRVSGRKVFGQYPNYDRFRPSARLERKDNGNDPSGETRH</sequence>
<feature type="region of interest" description="Disordered" evidence="1">
    <location>
        <begin position="240"/>
        <end position="326"/>
    </location>
</feature>